<dbReference type="GO" id="GO:0030018">
    <property type="term" value="C:Z disc"/>
    <property type="evidence" value="ECO:0007669"/>
    <property type="project" value="TreeGrafter"/>
</dbReference>
<name>A0A821ZB18_9BILA</name>
<feature type="non-terminal residue" evidence="3">
    <location>
        <position position="200"/>
    </location>
</feature>
<dbReference type="PANTHER" id="PTHR46399">
    <property type="entry name" value="B30.2/SPRY DOMAIN-CONTAINING PROTEIN"/>
    <property type="match status" value="1"/>
</dbReference>
<accession>A0A821ZB18</accession>
<dbReference type="InterPro" id="IPR015925">
    <property type="entry name" value="Ryanodine_IP3_receptor"/>
</dbReference>
<dbReference type="PANTHER" id="PTHR46399:SF8">
    <property type="entry name" value="B30.2_SPRY DOMAIN-CONTAINING PROTEIN"/>
    <property type="match status" value="1"/>
</dbReference>
<dbReference type="InterPro" id="IPR000699">
    <property type="entry name" value="RIH_dom"/>
</dbReference>
<sequence>RNEQISLFSRLLEIVIRHAIKRKHEEKIIANADRRLALRPGKTLCEVIKVTVIKWGRLTHINDPHLIREMFNLIYTQYDGIGEVSRCLERTYIINEKSVPDITLLLRKLSIVRALLTVQMDADEEEIMIASLNDIMDNRVFYQHPDLMRSLCVHETVMAIMVNRLNKSKQEQTSMSSVHDMDGLAQTNESGENPEAHLPK</sequence>
<dbReference type="GO" id="GO:0005790">
    <property type="term" value="C:smooth endoplasmic reticulum"/>
    <property type="evidence" value="ECO:0007669"/>
    <property type="project" value="TreeGrafter"/>
</dbReference>
<dbReference type="GO" id="GO:0006941">
    <property type="term" value="P:striated muscle contraction"/>
    <property type="evidence" value="ECO:0007669"/>
    <property type="project" value="TreeGrafter"/>
</dbReference>
<dbReference type="EMBL" id="CAJOBR010025721">
    <property type="protein sequence ID" value="CAF4967868.1"/>
    <property type="molecule type" value="Genomic_DNA"/>
</dbReference>
<evidence type="ECO:0000256" key="1">
    <source>
        <dbReference type="SAM" id="MobiDB-lite"/>
    </source>
</evidence>
<feature type="non-terminal residue" evidence="3">
    <location>
        <position position="1"/>
    </location>
</feature>
<dbReference type="GO" id="GO:0014808">
    <property type="term" value="P:release of sequestered calcium ion into cytosol by sarcoplasmic reticulum"/>
    <property type="evidence" value="ECO:0007669"/>
    <property type="project" value="TreeGrafter"/>
</dbReference>
<dbReference type="GO" id="GO:0042383">
    <property type="term" value="C:sarcolemma"/>
    <property type="evidence" value="ECO:0007669"/>
    <property type="project" value="TreeGrafter"/>
</dbReference>
<feature type="domain" description="RIH" evidence="2">
    <location>
        <begin position="110"/>
        <end position="177"/>
    </location>
</feature>
<organism evidence="3 4">
    <name type="scientific">Rotaria socialis</name>
    <dbReference type="NCBI Taxonomy" id="392032"/>
    <lineage>
        <taxon>Eukaryota</taxon>
        <taxon>Metazoa</taxon>
        <taxon>Spiralia</taxon>
        <taxon>Gnathifera</taxon>
        <taxon>Rotifera</taxon>
        <taxon>Eurotatoria</taxon>
        <taxon>Bdelloidea</taxon>
        <taxon>Philodinida</taxon>
        <taxon>Philodinidae</taxon>
        <taxon>Rotaria</taxon>
    </lineage>
</organism>
<gene>
    <name evidence="3" type="ORF">QYT958_LOCUS34915</name>
</gene>
<dbReference type="Proteomes" id="UP000663848">
    <property type="component" value="Unassembled WGS sequence"/>
</dbReference>
<evidence type="ECO:0000313" key="3">
    <source>
        <dbReference type="EMBL" id="CAF4967868.1"/>
    </source>
</evidence>
<evidence type="ECO:0000259" key="2">
    <source>
        <dbReference type="Pfam" id="PF01365"/>
    </source>
</evidence>
<protein>
    <recommendedName>
        <fullName evidence="2">RIH domain-containing protein</fullName>
    </recommendedName>
</protein>
<comment type="caution">
    <text evidence="3">The sequence shown here is derived from an EMBL/GenBank/DDBJ whole genome shotgun (WGS) entry which is preliminary data.</text>
</comment>
<dbReference type="Pfam" id="PF01365">
    <property type="entry name" value="RYDR_ITPR"/>
    <property type="match status" value="1"/>
</dbReference>
<dbReference type="GO" id="GO:0033017">
    <property type="term" value="C:sarcoplasmic reticulum membrane"/>
    <property type="evidence" value="ECO:0007669"/>
    <property type="project" value="TreeGrafter"/>
</dbReference>
<reference evidence="3" key="1">
    <citation type="submission" date="2021-02" db="EMBL/GenBank/DDBJ databases">
        <authorList>
            <person name="Nowell W R."/>
        </authorList>
    </citation>
    <scope>NUCLEOTIDE SEQUENCE</scope>
</reference>
<evidence type="ECO:0000313" key="4">
    <source>
        <dbReference type="Proteomes" id="UP000663848"/>
    </source>
</evidence>
<feature type="region of interest" description="Disordered" evidence="1">
    <location>
        <begin position="171"/>
        <end position="200"/>
    </location>
</feature>
<proteinExistence type="predicted"/>
<dbReference type="GO" id="GO:0034704">
    <property type="term" value="C:calcium channel complex"/>
    <property type="evidence" value="ECO:0007669"/>
    <property type="project" value="TreeGrafter"/>
</dbReference>
<dbReference type="GO" id="GO:0005219">
    <property type="term" value="F:ryanodine-sensitive calcium-release channel activity"/>
    <property type="evidence" value="ECO:0007669"/>
    <property type="project" value="TreeGrafter"/>
</dbReference>
<dbReference type="AlphaFoldDB" id="A0A821ZB18"/>